<comment type="subcellular location">
    <subcellularLocation>
        <location evidence="1 14">Cytoplasm</location>
    </subcellularLocation>
</comment>
<feature type="repeat" description="CXXCXGXG motif" evidence="14">
    <location>
        <begin position="149"/>
        <end position="156"/>
    </location>
</feature>
<evidence type="ECO:0000256" key="6">
    <source>
        <dbReference type="ARBA" id="ARBA00022737"/>
    </source>
</evidence>
<dbReference type="AlphaFoldDB" id="A0A6G7PWV8"/>
<feature type="binding site" evidence="14">
    <location>
        <position position="202"/>
    </location>
    <ligand>
        <name>Zn(2+)</name>
        <dbReference type="ChEBI" id="CHEBI:29105"/>
        <label>1</label>
    </ligand>
</feature>
<evidence type="ECO:0000256" key="8">
    <source>
        <dbReference type="ARBA" id="ARBA00022833"/>
    </source>
</evidence>
<accession>A0A6G7PWV8</accession>
<dbReference type="InterPro" id="IPR008971">
    <property type="entry name" value="HSP40/DnaJ_pept-bd"/>
</dbReference>
<comment type="function">
    <text evidence="11 14">Participates actively in the response to hyperosmotic and heat shock by preventing the aggregation of stress-denatured proteins and by disaggregating proteins, also in an autonomous, DnaK-independent fashion. Unfolded proteins bind initially to DnaJ; upon interaction with the DnaJ-bound protein, DnaK hydrolyzes its bound ATP, resulting in the formation of a stable complex. GrpE releases ADP from DnaK; ATP binding to DnaK triggers the release of the substrate protein, thus completing the reaction cycle. Several rounds of ATP-dependent interactions between DnaJ, DnaK and GrpE are required for fully efficient folding. Also involved, together with DnaK and GrpE, in the DNA replication of plasmids through activation of initiation proteins.</text>
</comment>
<evidence type="ECO:0000256" key="10">
    <source>
        <dbReference type="ARBA" id="ARBA00023186"/>
    </source>
</evidence>
<feature type="repeat" description="CXXCXGXG motif" evidence="14">
    <location>
        <begin position="202"/>
        <end position="209"/>
    </location>
</feature>
<dbReference type="FunFam" id="2.60.260.20:FF:000004">
    <property type="entry name" value="Molecular chaperone DnaJ"/>
    <property type="match status" value="1"/>
</dbReference>
<dbReference type="InterPro" id="IPR036410">
    <property type="entry name" value="HSP_DnaJ_Cys-rich_dom_sf"/>
</dbReference>
<name>A0A6G7PWV8_9BACT</name>
<dbReference type="CDD" id="cd10747">
    <property type="entry name" value="DnaJ_C"/>
    <property type="match status" value="1"/>
</dbReference>
<comment type="similarity">
    <text evidence="12 14">Belongs to the DnaJ family.</text>
</comment>
<keyword evidence="4 14" id="KW-0235">DNA replication</keyword>
<dbReference type="PROSITE" id="PS50076">
    <property type="entry name" value="DNAJ_2"/>
    <property type="match status" value="1"/>
</dbReference>
<feature type="binding site" evidence="14">
    <location>
        <position position="149"/>
    </location>
    <ligand>
        <name>Zn(2+)</name>
        <dbReference type="ChEBI" id="CHEBI:29105"/>
        <label>1</label>
    </ligand>
</feature>
<dbReference type="PANTHER" id="PTHR43096">
    <property type="entry name" value="DNAJ HOMOLOG 1, MITOCHONDRIAL-RELATED"/>
    <property type="match status" value="1"/>
</dbReference>
<feature type="repeat" description="CXXCXGXG motif" evidence="14">
    <location>
        <begin position="166"/>
        <end position="173"/>
    </location>
</feature>
<keyword evidence="10 14" id="KW-0143">Chaperone</keyword>
<dbReference type="GO" id="GO:0042026">
    <property type="term" value="P:protein refolding"/>
    <property type="evidence" value="ECO:0007669"/>
    <property type="project" value="TreeGrafter"/>
</dbReference>
<dbReference type="FunFam" id="2.10.230.10:FF:000002">
    <property type="entry name" value="Molecular chaperone DnaJ"/>
    <property type="match status" value="1"/>
</dbReference>
<dbReference type="NCBIfam" id="NF008035">
    <property type="entry name" value="PRK10767.1"/>
    <property type="match status" value="1"/>
</dbReference>
<keyword evidence="7 14" id="KW-0863">Zinc-finger</keyword>
<dbReference type="PANTHER" id="PTHR43096:SF52">
    <property type="entry name" value="DNAJ HOMOLOG 1, MITOCHONDRIAL-RELATED"/>
    <property type="match status" value="1"/>
</dbReference>
<organism evidence="15 16">
    <name type="scientific">Thermosulfuriphilus ammonigenes</name>
    <dbReference type="NCBI Taxonomy" id="1936021"/>
    <lineage>
        <taxon>Bacteria</taxon>
        <taxon>Pseudomonadati</taxon>
        <taxon>Thermodesulfobacteriota</taxon>
        <taxon>Thermodesulfobacteria</taxon>
        <taxon>Thermodesulfobacteriales</taxon>
        <taxon>Thermodesulfobacteriaceae</taxon>
        <taxon>Thermosulfuriphilus</taxon>
    </lineage>
</organism>
<comment type="subunit">
    <text evidence="2 14">Homodimer.</text>
</comment>
<comment type="cofactor">
    <cofactor evidence="14">
        <name>Zn(2+)</name>
        <dbReference type="ChEBI" id="CHEBI:29105"/>
    </cofactor>
    <text evidence="14">Binds 2 Zn(2+) ions per monomer.</text>
</comment>
<dbReference type="PROSITE" id="PS00636">
    <property type="entry name" value="DNAJ_1"/>
    <property type="match status" value="1"/>
</dbReference>
<dbReference type="InterPro" id="IPR001305">
    <property type="entry name" value="HSP_DnaJ_Cys-rich_dom"/>
</dbReference>
<evidence type="ECO:0000256" key="7">
    <source>
        <dbReference type="ARBA" id="ARBA00022771"/>
    </source>
</evidence>
<dbReference type="GO" id="GO:0009408">
    <property type="term" value="P:response to heat"/>
    <property type="evidence" value="ECO:0007669"/>
    <property type="project" value="InterPro"/>
</dbReference>
<dbReference type="GO" id="GO:0051082">
    <property type="term" value="F:unfolded protein binding"/>
    <property type="evidence" value="ECO:0007669"/>
    <property type="project" value="UniProtKB-UniRule"/>
</dbReference>
<evidence type="ECO:0000256" key="1">
    <source>
        <dbReference type="ARBA" id="ARBA00004496"/>
    </source>
</evidence>
<keyword evidence="3 14" id="KW-0963">Cytoplasm</keyword>
<proteinExistence type="inferred from homology"/>
<evidence type="ECO:0000256" key="12">
    <source>
        <dbReference type="ARBA" id="ARBA00061004"/>
    </source>
</evidence>
<dbReference type="Pfam" id="PF01556">
    <property type="entry name" value="DnaJ_C"/>
    <property type="match status" value="1"/>
</dbReference>
<dbReference type="CDD" id="cd10719">
    <property type="entry name" value="DnaJ_zf"/>
    <property type="match status" value="1"/>
</dbReference>
<dbReference type="InterPro" id="IPR036869">
    <property type="entry name" value="J_dom_sf"/>
</dbReference>
<dbReference type="NCBIfam" id="TIGR02349">
    <property type="entry name" value="DnaJ_bact"/>
    <property type="match status" value="1"/>
</dbReference>
<feature type="binding site" evidence="14">
    <location>
        <position position="152"/>
    </location>
    <ligand>
        <name>Zn(2+)</name>
        <dbReference type="ChEBI" id="CHEBI:29105"/>
        <label>1</label>
    </ligand>
</feature>
<keyword evidence="8 14" id="KW-0862">Zinc</keyword>
<dbReference type="SUPFAM" id="SSF46565">
    <property type="entry name" value="Chaperone J-domain"/>
    <property type="match status" value="1"/>
</dbReference>
<feature type="binding site" evidence="14">
    <location>
        <position position="188"/>
    </location>
    <ligand>
        <name>Zn(2+)</name>
        <dbReference type="ChEBI" id="CHEBI:29105"/>
        <label>2</label>
    </ligand>
</feature>
<dbReference type="FunFam" id="1.10.287.110:FF:000034">
    <property type="entry name" value="Chaperone protein DnaJ"/>
    <property type="match status" value="1"/>
</dbReference>
<dbReference type="PRINTS" id="PR00625">
    <property type="entry name" value="JDOMAIN"/>
</dbReference>
<dbReference type="PROSITE" id="PS51188">
    <property type="entry name" value="ZF_CR"/>
    <property type="match status" value="1"/>
</dbReference>
<dbReference type="KEGG" id="tav:G4V39_07390"/>
<dbReference type="Pfam" id="PF00684">
    <property type="entry name" value="DnaJ_CXXCXGXG"/>
    <property type="match status" value="1"/>
</dbReference>
<evidence type="ECO:0000256" key="2">
    <source>
        <dbReference type="ARBA" id="ARBA00011738"/>
    </source>
</evidence>
<dbReference type="GO" id="GO:0006260">
    <property type="term" value="P:DNA replication"/>
    <property type="evidence" value="ECO:0007669"/>
    <property type="project" value="UniProtKB-KW"/>
</dbReference>
<feature type="binding site" evidence="14">
    <location>
        <position position="205"/>
    </location>
    <ligand>
        <name>Zn(2+)</name>
        <dbReference type="ChEBI" id="CHEBI:29105"/>
        <label>1</label>
    </ligand>
</feature>
<dbReference type="SUPFAM" id="SSF57938">
    <property type="entry name" value="DnaJ/Hsp40 cysteine-rich domain"/>
    <property type="match status" value="1"/>
</dbReference>
<protein>
    <recommendedName>
        <fullName evidence="13 14">Chaperone protein DnaJ</fullName>
    </recommendedName>
</protein>
<dbReference type="Pfam" id="PF00226">
    <property type="entry name" value="DnaJ"/>
    <property type="match status" value="1"/>
</dbReference>
<dbReference type="Gene3D" id="1.10.287.110">
    <property type="entry name" value="DnaJ domain"/>
    <property type="match status" value="1"/>
</dbReference>
<dbReference type="SMART" id="SM00271">
    <property type="entry name" value="DnaJ"/>
    <property type="match status" value="1"/>
</dbReference>
<keyword evidence="5 14" id="KW-0479">Metal-binding</keyword>
<dbReference type="EMBL" id="CP048877">
    <property type="protein sequence ID" value="QIJ72100.1"/>
    <property type="molecule type" value="Genomic_DNA"/>
</dbReference>
<evidence type="ECO:0000256" key="14">
    <source>
        <dbReference type="HAMAP-Rule" id="MF_01152"/>
    </source>
</evidence>
<feature type="binding site" evidence="14">
    <location>
        <position position="169"/>
    </location>
    <ligand>
        <name>Zn(2+)</name>
        <dbReference type="ChEBI" id="CHEBI:29105"/>
        <label>2</label>
    </ligand>
</feature>
<evidence type="ECO:0000256" key="11">
    <source>
        <dbReference type="ARBA" id="ARBA00053423"/>
    </source>
</evidence>
<evidence type="ECO:0000313" key="15">
    <source>
        <dbReference type="EMBL" id="QIJ72100.1"/>
    </source>
</evidence>
<feature type="binding site" evidence="14">
    <location>
        <position position="166"/>
    </location>
    <ligand>
        <name>Zn(2+)</name>
        <dbReference type="ChEBI" id="CHEBI:29105"/>
        <label>2</label>
    </ligand>
</feature>
<dbReference type="Gene3D" id="2.60.260.20">
    <property type="entry name" value="Urease metallochaperone UreE, N-terminal domain"/>
    <property type="match status" value="2"/>
</dbReference>
<sequence>MVHHKDYYQILGVARDASAEEIKKAYRRLALKYHPDRNPGDKEAEERFKEASEAYEVLSDPEKRAIYDRFGHQGLSGQGYKTGFDDFQDIFSTFSDLFEEFFGFSSGFGRRESSRPRPGADLRYDLSIDLEEAAKGKEIEIEFTRLEACNTCGGTGLRPGGQRAYCPVCQGRGQVVHSEGFFRISSTCPHCRGAGTINADPCPDCAGQGRLRRKRRLTVDIPPGVDTGTRLRIKREGEAGINGGPPGDLYVVIHVRPHKLFERHGDDLFCEVPINFVKAALGGEIFVETLWGKERITIPRGTQPGERLVLRGLGMPRLRGGGKGDLIVQIQVEIPRKLTRRQEELLREFEALEEEKKEGFFQKIFRREAKG</sequence>
<evidence type="ECO:0000256" key="13">
    <source>
        <dbReference type="ARBA" id="ARBA00067609"/>
    </source>
</evidence>
<dbReference type="InterPro" id="IPR001623">
    <property type="entry name" value="DnaJ_domain"/>
</dbReference>
<dbReference type="Proteomes" id="UP000502179">
    <property type="component" value="Chromosome"/>
</dbReference>
<reference evidence="15 16" key="1">
    <citation type="submission" date="2020-02" db="EMBL/GenBank/DDBJ databases">
        <title>Genome analysis of Thermosulfuriphilus ammonigenes ST65T, an anaerobic thermophilic chemolithoautotrophic bacterium isolated from a deep-sea hydrothermal vent.</title>
        <authorList>
            <person name="Slobodkina G."/>
            <person name="Allioux M."/>
            <person name="Merkel A."/>
            <person name="Alain K."/>
            <person name="Jebbar M."/>
            <person name="Slobodkin A."/>
        </authorList>
    </citation>
    <scope>NUCLEOTIDE SEQUENCE [LARGE SCALE GENOMIC DNA]</scope>
    <source>
        <strain evidence="15 16">ST65</strain>
    </source>
</reference>
<dbReference type="InterPro" id="IPR012724">
    <property type="entry name" value="DnaJ"/>
</dbReference>
<evidence type="ECO:0000313" key="16">
    <source>
        <dbReference type="Proteomes" id="UP000502179"/>
    </source>
</evidence>
<feature type="binding site" evidence="14">
    <location>
        <position position="191"/>
    </location>
    <ligand>
        <name>Zn(2+)</name>
        <dbReference type="ChEBI" id="CHEBI:29105"/>
        <label>2</label>
    </ligand>
</feature>
<comment type="domain">
    <text evidence="14">The J domain is necessary and sufficient to stimulate DnaK ATPase activity. Zinc center 1 plays an important role in the autonomous, DnaK-independent chaperone activity of DnaJ. Zinc center 2 is essential for interaction with DnaK and for DnaJ activity.</text>
</comment>
<dbReference type="GO" id="GO:0008270">
    <property type="term" value="F:zinc ion binding"/>
    <property type="evidence" value="ECO:0007669"/>
    <property type="project" value="UniProtKB-UniRule"/>
</dbReference>
<dbReference type="GO" id="GO:0005737">
    <property type="term" value="C:cytoplasm"/>
    <property type="evidence" value="ECO:0007669"/>
    <property type="project" value="UniProtKB-SubCell"/>
</dbReference>
<dbReference type="GO" id="GO:0031072">
    <property type="term" value="F:heat shock protein binding"/>
    <property type="evidence" value="ECO:0007669"/>
    <property type="project" value="InterPro"/>
</dbReference>
<evidence type="ECO:0000256" key="3">
    <source>
        <dbReference type="ARBA" id="ARBA00022490"/>
    </source>
</evidence>
<dbReference type="SUPFAM" id="SSF49493">
    <property type="entry name" value="HSP40/DnaJ peptide-binding domain"/>
    <property type="match status" value="2"/>
</dbReference>
<dbReference type="InterPro" id="IPR018253">
    <property type="entry name" value="DnaJ_domain_CS"/>
</dbReference>
<dbReference type="HAMAP" id="MF_01152">
    <property type="entry name" value="DnaJ"/>
    <property type="match status" value="1"/>
</dbReference>
<gene>
    <name evidence="14 15" type="primary">dnaJ</name>
    <name evidence="15" type="ORF">G4V39_07390</name>
</gene>
<dbReference type="InterPro" id="IPR002939">
    <property type="entry name" value="DnaJ_C"/>
</dbReference>
<keyword evidence="9 14" id="KW-0346">Stress response</keyword>
<evidence type="ECO:0000256" key="5">
    <source>
        <dbReference type="ARBA" id="ARBA00022723"/>
    </source>
</evidence>
<evidence type="ECO:0000256" key="9">
    <source>
        <dbReference type="ARBA" id="ARBA00023016"/>
    </source>
</evidence>
<feature type="repeat" description="CXXCXGXG motif" evidence="14">
    <location>
        <begin position="188"/>
        <end position="195"/>
    </location>
</feature>
<dbReference type="GO" id="GO:0005524">
    <property type="term" value="F:ATP binding"/>
    <property type="evidence" value="ECO:0007669"/>
    <property type="project" value="InterPro"/>
</dbReference>
<dbReference type="CDD" id="cd06257">
    <property type="entry name" value="DnaJ"/>
    <property type="match status" value="1"/>
</dbReference>
<keyword evidence="6 14" id="KW-0677">Repeat</keyword>
<dbReference type="RefSeq" id="WP_166032317.1">
    <property type="nucleotide sequence ID" value="NZ_CP048877.1"/>
</dbReference>
<evidence type="ECO:0000256" key="4">
    <source>
        <dbReference type="ARBA" id="ARBA00022705"/>
    </source>
</evidence>
<keyword evidence="16" id="KW-1185">Reference proteome</keyword>
<dbReference type="Gene3D" id="2.10.230.10">
    <property type="entry name" value="Heat shock protein DnaJ, cysteine-rich domain"/>
    <property type="match status" value="1"/>
</dbReference>